<evidence type="ECO:0000256" key="1">
    <source>
        <dbReference type="SAM" id="MobiDB-lite"/>
    </source>
</evidence>
<dbReference type="SUPFAM" id="SSF81901">
    <property type="entry name" value="HCP-like"/>
    <property type="match status" value="1"/>
</dbReference>
<keyword evidence="4" id="KW-1185">Reference proteome</keyword>
<dbReference type="InterPro" id="IPR006597">
    <property type="entry name" value="Sel1-like"/>
</dbReference>
<dbReference type="SMART" id="SM00671">
    <property type="entry name" value="SEL1"/>
    <property type="match status" value="6"/>
</dbReference>
<dbReference type="Proteomes" id="UP000189660">
    <property type="component" value="Chromosome"/>
</dbReference>
<dbReference type="AlphaFoldDB" id="A0A1U9MDC3"/>
<dbReference type="RefSeq" id="WP_077973025.1">
    <property type="nucleotide sequence ID" value="NZ_CP015820.1"/>
</dbReference>
<protein>
    <recommendedName>
        <fullName evidence="5">TPR repeat</fullName>
    </recommendedName>
</protein>
<accession>A0A1U9MDC3</accession>
<dbReference type="PANTHER" id="PTHR11102:SF160">
    <property type="entry name" value="ERAD-ASSOCIATED E3 UBIQUITIN-PROTEIN LIGASE COMPONENT HRD3"/>
    <property type="match status" value="1"/>
</dbReference>
<dbReference type="Gene3D" id="1.25.40.10">
    <property type="entry name" value="Tetratricopeptide repeat domain"/>
    <property type="match status" value="2"/>
</dbReference>
<dbReference type="EMBL" id="CP015820">
    <property type="protein sequence ID" value="AQT43540.1"/>
    <property type="molecule type" value="Genomic_DNA"/>
</dbReference>
<dbReference type="OrthoDB" id="9816559at2"/>
<proteinExistence type="predicted"/>
<feature type="region of interest" description="Disordered" evidence="1">
    <location>
        <begin position="28"/>
        <end position="48"/>
    </location>
</feature>
<sequence>MKTFTSKLLGAFFVMLFAGSSWGNAEDARSDKGAKPVTPQQTGENNLKAGQYDSAYDNYMAGNYKTAFLEALKRGEEGDATAQTLLGRMYMEGYAVAIDGARAALWFGRAAKQGDPQAELRYGLLVFNGTYVPKDPSLGEEYIKKAVDAGVPEAYFYYGQLLLSKSDSDDALETSLSYFLKGAARGNPDSAFAASQILARGTPKRPRDDNNARKLLEAASAKDHVPAQITLAKWMVEGRGGPRDYDGAFNLLLMDASKMIAPAQINLARLYRDGIGTEGDIVKAAAWYMVAKQAKMEAPDLENMLEGMSDEQLATARQKAEQLMPTL</sequence>
<gene>
    <name evidence="3" type="ORF">BBC0178_021120</name>
</gene>
<dbReference type="Pfam" id="PF08238">
    <property type="entry name" value="Sel1"/>
    <property type="match status" value="5"/>
</dbReference>
<reference evidence="3 4" key="1">
    <citation type="submission" date="2016-11" db="EMBL/GenBank/DDBJ databases">
        <title>Comparative genomics of Bartonella apis.</title>
        <authorList>
            <person name="Engel P."/>
        </authorList>
    </citation>
    <scope>NUCLEOTIDE SEQUENCE [LARGE SCALE GENOMIC DNA]</scope>
    <source>
        <strain evidence="3 4">BBC0178</strain>
    </source>
</reference>
<evidence type="ECO:0000313" key="3">
    <source>
        <dbReference type="EMBL" id="AQT43540.1"/>
    </source>
</evidence>
<evidence type="ECO:0000256" key="2">
    <source>
        <dbReference type="SAM" id="SignalP"/>
    </source>
</evidence>
<dbReference type="PANTHER" id="PTHR11102">
    <property type="entry name" value="SEL-1-LIKE PROTEIN"/>
    <property type="match status" value="1"/>
</dbReference>
<organism evidence="3 4">
    <name type="scientific">Bartonella apihabitans</name>
    <dbReference type="NCBI Taxonomy" id="2750929"/>
    <lineage>
        <taxon>Bacteria</taxon>
        <taxon>Pseudomonadati</taxon>
        <taxon>Pseudomonadota</taxon>
        <taxon>Alphaproteobacteria</taxon>
        <taxon>Hyphomicrobiales</taxon>
        <taxon>Bartonellaceae</taxon>
        <taxon>Bartonella</taxon>
    </lineage>
</organism>
<feature type="chain" id="PRO_5013092453" description="TPR repeat" evidence="2">
    <location>
        <begin position="24"/>
        <end position="327"/>
    </location>
</feature>
<evidence type="ECO:0008006" key="5">
    <source>
        <dbReference type="Google" id="ProtNLM"/>
    </source>
</evidence>
<keyword evidence="2" id="KW-0732">Signal</keyword>
<dbReference type="InterPro" id="IPR011990">
    <property type="entry name" value="TPR-like_helical_dom_sf"/>
</dbReference>
<feature type="signal peptide" evidence="2">
    <location>
        <begin position="1"/>
        <end position="23"/>
    </location>
</feature>
<evidence type="ECO:0000313" key="4">
    <source>
        <dbReference type="Proteomes" id="UP000189660"/>
    </source>
</evidence>
<name>A0A1U9MDC3_9HYPH</name>
<dbReference type="KEGG" id="bapa:BBC0178_021120"/>
<dbReference type="InterPro" id="IPR050767">
    <property type="entry name" value="Sel1_AlgK"/>
</dbReference>